<evidence type="ECO:0000256" key="1">
    <source>
        <dbReference type="ARBA" id="ARBA00022737"/>
    </source>
</evidence>
<organism evidence="4 5">
    <name type="scientific">Orchesella dallaii</name>
    <dbReference type="NCBI Taxonomy" id="48710"/>
    <lineage>
        <taxon>Eukaryota</taxon>
        <taxon>Metazoa</taxon>
        <taxon>Ecdysozoa</taxon>
        <taxon>Arthropoda</taxon>
        <taxon>Hexapoda</taxon>
        <taxon>Collembola</taxon>
        <taxon>Entomobryomorpha</taxon>
        <taxon>Entomobryoidea</taxon>
        <taxon>Orchesellidae</taxon>
        <taxon>Orchesellinae</taxon>
        <taxon>Orchesella</taxon>
    </lineage>
</organism>
<feature type="repeat" description="TPR" evidence="3">
    <location>
        <begin position="144"/>
        <end position="177"/>
    </location>
</feature>
<name>A0ABP1S7B3_9HEXA</name>
<keyword evidence="5" id="KW-1185">Reference proteome</keyword>
<dbReference type="PANTHER" id="PTHR22904:SF523">
    <property type="entry name" value="STRESS-INDUCED-PHOSPHOPROTEIN 1"/>
    <property type="match status" value="1"/>
</dbReference>
<dbReference type="Pfam" id="PF13424">
    <property type="entry name" value="TPR_12"/>
    <property type="match status" value="1"/>
</dbReference>
<dbReference type="InterPro" id="IPR019734">
    <property type="entry name" value="TPR_rpt"/>
</dbReference>
<evidence type="ECO:0000313" key="4">
    <source>
        <dbReference type="EMBL" id="CAL8144609.1"/>
    </source>
</evidence>
<evidence type="ECO:0000256" key="2">
    <source>
        <dbReference type="ARBA" id="ARBA00022803"/>
    </source>
</evidence>
<dbReference type="SMART" id="SM00028">
    <property type="entry name" value="TPR"/>
    <property type="match status" value="5"/>
</dbReference>
<keyword evidence="1" id="KW-0677">Repeat</keyword>
<keyword evidence="2 3" id="KW-0802">TPR repeat</keyword>
<comment type="caution">
    <text evidence="4">The sequence shown here is derived from an EMBL/GenBank/DDBJ whole genome shotgun (WGS) entry which is preliminary data.</text>
</comment>
<dbReference type="Gene3D" id="1.25.40.10">
    <property type="entry name" value="Tetratricopeptide repeat domain"/>
    <property type="match status" value="2"/>
</dbReference>
<reference evidence="4 5" key="1">
    <citation type="submission" date="2024-08" db="EMBL/GenBank/DDBJ databases">
        <authorList>
            <person name="Cucini C."/>
            <person name="Frati F."/>
        </authorList>
    </citation>
    <scope>NUCLEOTIDE SEQUENCE [LARGE SCALE GENOMIC DNA]</scope>
</reference>
<sequence>MDKDKPIRPMVFVKRCLQQKNRKDPIKEESNSAPSHFLHPFADPNIFIKIKKDRRTRSWLDDEQYVNLIKEIQGNLDVFDERFNEPAHQPKIVMTLRVLLLGRQGYVTENEKPQLQDTRTLPPDLINLWIAVLHKVEGLKLEKETEVRQAANVAFKARDFTKALEMYNKAIEIFPFDMRCYMNIGAIHFETKNYTECISQCIEAVEVGRENSAFPHYVAKAFLRIGKAYQKLGNFESAKKFYKKSADEDNTTEALRLLLEMENLIYLKNVNFYASHQEAWDYKCSGNALFLKGNYVGAAEYYTKAISLYSQDSKLYNNRAECYIKLTKLDLAMKDCEKCLELQRDNAQGWLLKARILQYQTMIAFEKASELDSSDKVALKGFQQSLLAINLEYNCLDME</sequence>
<feature type="repeat" description="TPR" evidence="3">
    <location>
        <begin position="313"/>
        <end position="346"/>
    </location>
</feature>
<dbReference type="Gene3D" id="1.10.260.100">
    <property type="match status" value="1"/>
</dbReference>
<dbReference type="EMBL" id="CAXLJM020000161">
    <property type="protein sequence ID" value="CAL8144609.1"/>
    <property type="molecule type" value="Genomic_DNA"/>
</dbReference>
<accession>A0ABP1S7B3</accession>
<dbReference type="SUPFAM" id="SSF48452">
    <property type="entry name" value="TPR-like"/>
    <property type="match status" value="2"/>
</dbReference>
<feature type="repeat" description="TPR" evidence="3">
    <location>
        <begin position="219"/>
        <end position="252"/>
    </location>
</feature>
<dbReference type="Pfam" id="PF14559">
    <property type="entry name" value="TPR_19"/>
    <property type="match status" value="1"/>
</dbReference>
<dbReference type="PANTHER" id="PTHR22904">
    <property type="entry name" value="TPR REPEAT CONTAINING PROTEIN"/>
    <property type="match status" value="1"/>
</dbReference>
<dbReference type="PROSITE" id="PS50005">
    <property type="entry name" value="TPR"/>
    <property type="match status" value="3"/>
</dbReference>
<dbReference type="Proteomes" id="UP001642540">
    <property type="component" value="Unassembled WGS sequence"/>
</dbReference>
<evidence type="ECO:0000256" key="3">
    <source>
        <dbReference type="PROSITE-ProRule" id="PRU00339"/>
    </source>
</evidence>
<dbReference type="InterPro" id="IPR011990">
    <property type="entry name" value="TPR-like_helical_dom_sf"/>
</dbReference>
<evidence type="ECO:0000313" key="5">
    <source>
        <dbReference type="Proteomes" id="UP001642540"/>
    </source>
</evidence>
<proteinExistence type="predicted"/>
<protein>
    <submittedName>
        <fullName evidence="4">Uncharacterized protein</fullName>
    </submittedName>
</protein>
<gene>
    <name evidence="4" type="ORF">ODALV1_LOCUS30242</name>
</gene>